<dbReference type="InterPro" id="IPR025570">
    <property type="entry name" value="DUF4337"/>
</dbReference>
<feature type="transmembrane region" description="Helical" evidence="2">
    <location>
        <begin position="33"/>
        <end position="52"/>
    </location>
</feature>
<keyword evidence="2" id="KW-1133">Transmembrane helix</keyword>
<dbReference type="RefSeq" id="WP_040039744.1">
    <property type="nucleotide sequence ID" value="NZ_JWJG01000028.1"/>
</dbReference>
<dbReference type="Proteomes" id="UP000031572">
    <property type="component" value="Unassembled WGS sequence"/>
</dbReference>
<dbReference type="Pfam" id="PF14235">
    <property type="entry name" value="DUF4337"/>
    <property type="match status" value="1"/>
</dbReference>
<proteinExistence type="predicted"/>
<reference evidence="3 4" key="1">
    <citation type="submission" date="2014-12" db="EMBL/GenBank/DDBJ databases">
        <title>Denitrispirillum autotrophicum gen. nov., sp. nov., Denitrifying, Facultatively Autotrophic Bacteria Isolated from Rice Paddy Soil.</title>
        <authorList>
            <person name="Ishii S."/>
            <person name="Ashida N."/>
            <person name="Ohno H."/>
            <person name="Otsuka S."/>
            <person name="Yokota A."/>
            <person name="Senoo K."/>
        </authorList>
    </citation>
    <scope>NUCLEOTIDE SEQUENCE [LARGE SCALE GENOMIC DNA]</scope>
    <source>
        <strain evidence="3 4">TSA66</strain>
    </source>
</reference>
<feature type="transmembrane region" description="Helical" evidence="2">
    <location>
        <begin position="172"/>
        <end position="190"/>
    </location>
</feature>
<gene>
    <name evidence="3" type="ORF">TSA66_08950</name>
</gene>
<keyword evidence="4" id="KW-1185">Reference proteome</keyword>
<evidence type="ECO:0000256" key="2">
    <source>
        <dbReference type="SAM" id="Phobius"/>
    </source>
</evidence>
<keyword evidence="2" id="KW-0472">Membrane</keyword>
<organism evidence="3 4">
    <name type="scientific">Noviherbaspirillum autotrophicum</name>
    <dbReference type="NCBI Taxonomy" id="709839"/>
    <lineage>
        <taxon>Bacteria</taxon>
        <taxon>Pseudomonadati</taxon>
        <taxon>Pseudomonadota</taxon>
        <taxon>Betaproteobacteria</taxon>
        <taxon>Burkholderiales</taxon>
        <taxon>Oxalobacteraceae</taxon>
        <taxon>Noviherbaspirillum</taxon>
    </lineage>
</organism>
<protein>
    <submittedName>
        <fullName evidence="3">Membrane protein</fullName>
    </submittedName>
</protein>
<dbReference type="STRING" id="709839.TSA66_08950"/>
<name>A0A0C2BI98_9BURK</name>
<dbReference type="OrthoDB" id="9806096at2"/>
<dbReference type="AlphaFoldDB" id="A0A0C2BI98"/>
<accession>A0A0C2BI98</accession>
<evidence type="ECO:0000313" key="4">
    <source>
        <dbReference type="Proteomes" id="UP000031572"/>
    </source>
</evidence>
<comment type="caution">
    <text evidence="3">The sequence shown here is derived from an EMBL/GenBank/DDBJ whole genome shotgun (WGS) entry which is preliminary data.</text>
</comment>
<feature type="coiled-coil region" evidence="1">
    <location>
        <begin position="100"/>
        <end position="134"/>
    </location>
</feature>
<evidence type="ECO:0000256" key="1">
    <source>
        <dbReference type="SAM" id="Coils"/>
    </source>
</evidence>
<evidence type="ECO:0000313" key="3">
    <source>
        <dbReference type="EMBL" id="KIF80920.1"/>
    </source>
</evidence>
<dbReference type="EMBL" id="JWJG01000028">
    <property type="protein sequence ID" value="KIF80920.1"/>
    <property type="molecule type" value="Genomic_DNA"/>
</dbReference>
<sequence>MSGHGFHVHGPHDHEVEHAAHGTHGSDGFANKIAVTTAILATVGALFGYMAGDTQNNAALNKNEAAIKKTAASNQWNYYQAKSNKQNLAELAMTLPGVDVDKYKSEVERYKKEKNDIKVDAEKLEAESAEWSSKSDEQMHQHHRWAQAMTAEQIAISLAAITLLTRKKWLEYTSYGVAGIGVALGVLAWLHF</sequence>
<keyword evidence="1" id="KW-0175">Coiled coil</keyword>
<keyword evidence="2" id="KW-0812">Transmembrane</keyword>